<feature type="transmembrane region" description="Helical" evidence="7">
    <location>
        <begin position="120"/>
        <end position="140"/>
    </location>
</feature>
<dbReference type="Pfam" id="PF06271">
    <property type="entry name" value="RDD"/>
    <property type="match status" value="1"/>
</dbReference>
<accession>A0ABW0ERY9</accession>
<keyword evidence="3 7" id="KW-0812">Transmembrane</keyword>
<keyword evidence="5 7" id="KW-0472">Membrane</keyword>
<feature type="transmembrane region" description="Helical" evidence="7">
    <location>
        <begin position="47"/>
        <end position="65"/>
    </location>
</feature>
<proteinExistence type="predicted"/>
<evidence type="ECO:0000259" key="8">
    <source>
        <dbReference type="Pfam" id="PF06271"/>
    </source>
</evidence>
<evidence type="ECO:0000256" key="3">
    <source>
        <dbReference type="ARBA" id="ARBA00022692"/>
    </source>
</evidence>
<reference evidence="10" key="1">
    <citation type="journal article" date="2019" name="Int. J. Syst. Evol. Microbiol.">
        <title>The Global Catalogue of Microorganisms (GCM) 10K type strain sequencing project: providing services to taxonomists for standard genome sequencing and annotation.</title>
        <authorList>
            <consortium name="The Broad Institute Genomics Platform"/>
            <consortium name="The Broad Institute Genome Sequencing Center for Infectious Disease"/>
            <person name="Wu L."/>
            <person name="Ma J."/>
        </authorList>
    </citation>
    <scope>NUCLEOTIDE SEQUENCE [LARGE SCALE GENOMIC DNA]</scope>
    <source>
        <strain evidence="10">CCUG 59778</strain>
    </source>
</reference>
<dbReference type="InterPro" id="IPR051791">
    <property type="entry name" value="Pra-immunoreactive"/>
</dbReference>
<feature type="region of interest" description="Disordered" evidence="6">
    <location>
        <begin position="1"/>
        <end position="33"/>
    </location>
</feature>
<sequence>MSRWSETWLSGTGAAFQPREGEPRWRGDGLGLPERGPGSVAGTGARLVAFLIDLVLASLVTSLFVDRDFNDPASLWAFNLAAVGVWLAITTIGVALAGFTPGKVLLGLRVVRMDGNPLVGPLRALPRAVLAALIIPAAIWDRDGRGYHDRLTGTLELKVR</sequence>
<evidence type="ECO:0000256" key="5">
    <source>
        <dbReference type="ARBA" id="ARBA00023136"/>
    </source>
</evidence>
<evidence type="ECO:0000256" key="4">
    <source>
        <dbReference type="ARBA" id="ARBA00022989"/>
    </source>
</evidence>
<evidence type="ECO:0000313" key="10">
    <source>
        <dbReference type="Proteomes" id="UP001596157"/>
    </source>
</evidence>
<keyword evidence="10" id="KW-1185">Reference proteome</keyword>
<protein>
    <submittedName>
        <fullName evidence="9">RDD family protein</fullName>
    </submittedName>
</protein>
<dbReference type="PANTHER" id="PTHR36115">
    <property type="entry name" value="PROLINE-RICH ANTIGEN HOMOLOG-RELATED"/>
    <property type="match status" value="1"/>
</dbReference>
<dbReference type="PANTHER" id="PTHR36115:SF6">
    <property type="entry name" value="PROLINE-RICH ANTIGEN HOMOLOG"/>
    <property type="match status" value="1"/>
</dbReference>
<dbReference type="InterPro" id="IPR010432">
    <property type="entry name" value="RDD"/>
</dbReference>
<organism evidence="9 10">
    <name type="scientific">Actinokineospora guangxiensis</name>
    <dbReference type="NCBI Taxonomy" id="1490288"/>
    <lineage>
        <taxon>Bacteria</taxon>
        <taxon>Bacillati</taxon>
        <taxon>Actinomycetota</taxon>
        <taxon>Actinomycetes</taxon>
        <taxon>Pseudonocardiales</taxon>
        <taxon>Pseudonocardiaceae</taxon>
        <taxon>Actinokineospora</taxon>
    </lineage>
</organism>
<gene>
    <name evidence="9" type="ORF">ACFPM7_17505</name>
</gene>
<dbReference type="RefSeq" id="WP_378248708.1">
    <property type="nucleotide sequence ID" value="NZ_JBHSKF010000009.1"/>
</dbReference>
<comment type="subcellular location">
    <subcellularLocation>
        <location evidence="1">Cell membrane</location>
        <topology evidence="1">Multi-pass membrane protein</topology>
    </subcellularLocation>
</comment>
<keyword evidence="4 7" id="KW-1133">Transmembrane helix</keyword>
<dbReference type="PIRSF" id="PIRSF021697">
    <property type="entry name" value="UCP021697"/>
    <property type="match status" value="1"/>
</dbReference>
<dbReference type="Proteomes" id="UP001596157">
    <property type="component" value="Unassembled WGS sequence"/>
</dbReference>
<evidence type="ECO:0000313" key="9">
    <source>
        <dbReference type="EMBL" id="MFC5288854.1"/>
    </source>
</evidence>
<evidence type="ECO:0000256" key="6">
    <source>
        <dbReference type="SAM" id="MobiDB-lite"/>
    </source>
</evidence>
<evidence type="ECO:0000256" key="7">
    <source>
        <dbReference type="SAM" id="Phobius"/>
    </source>
</evidence>
<dbReference type="InterPro" id="IPR016795">
    <property type="entry name" value="UCP021697"/>
</dbReference>
<feature type="compositionally biased region" description="Polar residues" evidence="6">
    <location>
        <begin position="1"/>
        <end position="10"/>
    </location>
</feature>
<evidence type="ECO:0000256" key="1">
    <source>
        <dbReference type="ARBA" id="ARBA00004651"/>
    </source>
</evidence>
<keyword evidence="2" id="KW-1003">Cell membrane</keyword>
<dbReference type="EMBL" id="JBHSKF010000009">
    <property type="protein sequence ID" value="MFC5288854.1"/>
    <property type="molecule type" value="Genomic_DNA"/>
</dbReference>
<evidence type="ECO:0000256" key="2">
    <source>
        <dbReference type="ARBA" id="ARBA00022475"/>
    </source>
</evidence>
<name>A0ABW0ERY9_9PSEU</name>
<comment type="caution">
    <text evidence="9">The sequence shown here is derived from an EMBL/GenBank/DDBJ whole genome shotgun (WGS) entry which is preliminary data.</text>
</comment>
<feature type="transmembrane region" description="Helical" evidence="7">
    <location>
        <begin position="77"/>
        <end position="100"/>
    </location>
</feature>
<feature type="domain" description="RDD" evidence="8">
    <location>
        <begin position="40"/>
        <end position="151"/>
    </location>
</feature>